<organism evidence="1 2">
    <name type="scientific">Parascaris univalens</name>
    <name type="common">Nematode worm</name>
    <dbReference type="NCBI Taxonomy" id="6257"/>
    <lineage>
        <taxon>Eukaryota</taxon>
        <taxon>Metazoa</taxon>
        <taxon>Ecdysozoa</taxon>
        <taxon>Nematoda</taxon>
        <taxon>Chromadorea</taxon>
        <taxon>Rhabditida</taxon>
        <taxon>Spirurina</taxon>
        <taxon>Ascaridomorpha</taxon>
        <taxon>Ascaridoidea</taxon>
        <taxon>Ascarididae</taxon>
        <taxon>Parascaris</taxon>
    </lineage>
</organism>
<dbReference type="Proteomes" id="UP000887569">
    <property type="component" value="Unplaced"/>
</dbReference>
<dbReference type="AlphaFoldDB" id="A0A915BZ14"/>
<evidence type="ECO:0000313" key="1">
    <source>
        <dbReference type="Proteomes" id="UP000887569"/>
    </source>
</evidence>
<evidence type="ECO:0000313" key="2">
    <source>
        <dbReference type="WBParaSite" id="PgR069_g028_t05"/>
    </source>
</evidence>
<proteinExistence type="predicted"/>
<sequence length="74" mass="8733">FADESQSLWVDCVFIYESFPSNSMLKLREVVSTLFDVDRRHTFHSCSLRDLWSVLLMIRCYRSTSFPSCALLLY</sequence>
<dbReference type="WBParaSite" id="PgR069_g028_t05">
    <property type="protein sequence ID" value="PgR069_g028_t05"/>
    <property type="gene ID" value="PgR069_g028"/>
</dbReference>
<keyword evidence="1" id="KW-1185">Reference proteome</keyword>
<name>A0A915BZ14_PARUN</name>
<reference evidence="2" key="1">
    <citation type="submission" date="2022-11" db="UniProtKB">
        <authorList>
            <consortium name="WormBaseParasite"/>
        </authorList>
    </citation>
    <scope>IDENTIFICATION</scope>
</reference>
<protein>
    <submittedName>
        <fullName evidence="2">Clathrin heavy chain</fullName>
    </submittedName>
</protein>
<accession>A0A915BZ14</accession>